<keyword evidence="2" id="KW-1185">Reference proteome</keyword>
<name>A0ACA9KTS3_9GLOM</name>
<proteinExistence type="predicted"/>
<feature type="non-terminal residue" evidence="1">
    <location>
        <position position="1"/>
    </location>
</feature>
<comment type="caution">
    <text evidence="1">The sequence shown here is derived from an EMBL/GenBank/DDBJ whole genome shotgun (WGS) entry which is preliminary data.</text>
</comment>
<reference evidence="1" key="1">
    <citation type="submission" date="2021-06" db="EMBL/GenBank/DDBJ databases">
        <authorList>
            <person name="Kallberg Y."/>
            <person name="Tangrot J."/>
            <person name="Rosling A."/>
        </authorList>
    </citation>
    <scope>NUCLEOTIDE SEQUENCE</scope>
    <source>
        <strain evidence="1">IL203A</strain>
    </source>
</reference>
<dbReference type="Proteomes" id="UP000789702">
    <property type="component" value="Unassembled WGS sequence"/>
</dbReference>
<dbReference type="EMBL" id="CAJVPU010001987">
    <property type="protein sequence ID" value="CAG8492931.1"/>
    <property type="molecule type" value="Genomic_DNA"/>
</dbReference>
<evidence type="ECO:0000313" key="1">
    <source>
        <dbReference type="EMBL" id="CAG8492931.1"/>
    </source>
</evidence>
<sequence length="210" mass="24036">MGETLKFQGLNKIEGGKDFVNKQFSEVLKNLKVIDSNYATEPIETSFNWNEIASGIKDIEGEWYLVAFRSIGSVNANNNSLSYAEKKAYNKAEKHGGLLKYWSGEFNQNRECLSMCIWASKDIAVNASKKSQHTAAKRLANISNYEFYDLESRLRDENQRLNKDLEIVRRFGENMIANQNAQIRNLQDRSCANMKFTGSNRNNSAKLREI</sequence>
<evidence type="ECO:0000313" key="2">
    <source>
        <dbReference type="Proteomes" id="UP000789702"/>
    </source>
</evidence>
<protein>
    <submittedName>
        <fullName evidence="1">11857_t:CDS:1</fullName>
    </submittedName>
</protein>
<accession>A0ACA9KTS3</accession>
<gene>
    <name evidence="1" type="ORF">DHETER_LOCUS2640</name>
</gene>
<organism evidence="1 2">
    <name type="scientific">Dentiscutata heterogama</name>
    <dbReference type="NCBI Taxonomy" id="1316150"/>
    <lineage>
        <taxon>Eukaryota</taxon>
        <taxon>Fungi</taxon>
        <taxon>Fungi incertae sedis</taxon>
        <taxon>Mucoromycota</taxon>
        <taxon>Glomeromycotina</taxon>
        <taxon>Glomeromycetes</taxon>
        <taxon>Diversisporales</taxon>
        <taxon>Gigasporaceae</taxon>
        <taxon>Dentiscutata</taxon>
    </lineage>
</organism>
<feature type="non-terminal residue" evidence="1">
    <location>
        <position position="210"/>
    </location>
</feature>